<sequence length="53" mass="5914">MAAVKTPSRGLKNAKEPFNNASPHLLKNLVEEPKKRKEVPNHLLESTSGQCFQ</sequence>
<evidence type="ECO:0000256" key="1">
    <source>
        <dbReference type="SAM" id="MobiDB-lite"/>
    </source>
</evidence>
<evidence type="ECO:0000313" key="2">
    <source>
        <dbReference type="EMBL" id="PNI53521.1"/>
    </source>
</evidence>
<accession>A0A2J8M1X1</accession>
<dbReference type="AlphaFoldDB" id="A0A2J8M1X1"/>
<comment type="caution">
    <text evidence="2">The sequence shown here is derived from an EMBL/GenBank/DDBJ whole genome shotgun (WGS) entry which is preliminary data.</text>
</comment>
<dbReference type="EMBL" id="NBAG03000272">
    <property type="protein sequence ID" value="PNI53521.1"/>
    <property type="molecule type" value="Genomic_DNA"/>
</dbReference>
<gene>
    <name evidence="2" type="ORF">CK820_G0024306</name>
</gene>
<protein>
    <submittedName>
        <fullName evidence="2">CFAP221 isoform 7</fullName>
    </submittedName>
</protein>
<feature type="compositionally biased region" description="Polar residues" evidence="1">
    <location>
        <begin position="44"/>
        <end position="53"/>
    </location>
</feature>
<reference evidence="2 3" key="1">
    <citation type="submission" date="2017-12" db="EMBL/GenBank/DDBJ databases">
        <title>High-resolution comparative analysis of great ape genomes.</title>
        <authorList>
            <person name="Pollen A."/>
            <person name="Hastie A."/>
            <person name="Hormozdiari F."/>
            <person name="Dougherty M."/>
            <person name="Liu R."/>
            <person name="Chaisson M."/>
            <person name="Hoppe E."/>
            <person name="Hill C."/>
            <person name="Pang A."/>
            <person name="Hillier L."/>
            <person name="Baker C."/>
            <person name="Armstrong J."/>
            <person name="Shendure J."/>
            <person name="Paten B."/>
            <person name="Wilson R."/>
            <person name="Chao H."/>
            <person name="Schneider V."/>
            <person name="Ventura M."/>
            <person name="Kronenberg Z."/>
            <person name="Murali S."/>
            <person name="Gordon D."/>
            <person name="Cantsilieris S."/>
            <person name="Munson K."/>
            <person name="Nelson B."/>
            <person name="Raja A."/>
            <person name="Underwood J."/>
            <person name="Diekhans M."/>
            <person name="Fiddes I."/>
            <person name="Haussler D."/>
            <person name="Eichler E."/>
        </authorList>
    </citation>
    <scope>NUCLEOTIDE SEQUENCE [LARGE SCALE GENOMIC DNA]</scope>
    <source>
        <strain evidence="2">Yerkes chimp pedigree #C0471</strain>
    </source>
</reference>
<proteinExistence type="predicted"/>
<dbReference type="Proteomes" id="UP000236370">
    <property type="component" value="Unassembled WGS sequence"/>
</dbReference>
<feature type="region of interest" description="Disordered" evidence="1">
    <location>
        <begin position="1"/>
        <end position="53"/>
    </location>
</feature>
<evidence type="ECO:0000313" key="3">
    <source>
        <dbReference type="Proteomes" id="UP000236370"/>
    </source>
</evidence>
<organism evidence="2 3">
    <name type="scientific">Pan troglodytes</name>
    <name type="common">Chimpanzee</name>
    <dbReference type="NCBI Taxonomy" id="9598"/>
    <lineage>
        <taxon>Eukaryota</taxon>
        <taxon>Metazoa</taxon>
        <taxon>Chordata</taxon>
        <taxon>Craniata</taxon>
        <taxon>Vertebrata</taxon>
        <taxon>Euteleostomi</taxon>
        <taxon>Mammalia</taxon>
        <taxon>Eutheria</taxon>
        <taxon>Euarchontoglires</taxon>
        <taxon>Primates</taxon>
        <taxon>Haplorrhini</taxon>
        <taxon>Catarrhini</taxon>
        <taxon>Hominidae</taxon>
        <taxon>Pan</taxon>
    </lineage>
</organism>
<name>A0A2J8M1X1_PANTR</name>
<feature type="compositionally biased region" description="Basic and acidic residues" evidence="1">
    <location>
        <begin position="29"/>
        <end position="40"/>
    </location>
</feature>